<feature type="domain" description="Reverse transcriptase Ty1/copia-type" evidence="1">
    <location>
        <begin position="7"/>
        <end position="121"/>
    </location>
</feature>
<organism evidence="2 3">
    <name type="scientific">Cinchona calisaya</name>
    <dbReference type="NCBI Taxonomy" id="153742"/>
    <lineage>
        <taxon>Eukaryota</taxon>
        <taxon>Viridiplantae</taxon>
        <taxon>Streptophyta</taxon>
        <taxon>Embryophyta</taxon>
        <taxon>Tracheophyta</taxon>
        <taxon>Spermatophyta</taxon>
        <taxon>Magnoliopsida</taxon>
        <taxon>eudicotyledons</taxon>
        <taxon>Gunneridae</taxon>
        <taxon>Pentapetalae</taxon>
        <taxon>asterids</taxon>
        <taxon>lamiids</taxon>
        <taxon>Gentianales</taxon>
        <taxon>Rubiaceae</taxon>
        <taxon>Cinchonoideae</taxon>
        <taxon>Cinchoneae</taxon>
        <taxon>Cinchona</taxon>
    </lineage>
</organism>
<dbReference type="EMBL" id="JBJUIK010000008">
    <property type="protein sequence ID" value="KAL3520041.1"/>
    <property type="molecule type" value="Genomic_DNA"/>
</dbReference>
<evidence type="ECO:0000259" key="1">
    <source>
        <dbReference type="Pfam" id="PF07727"/>
    </source>
</evidence>
<evidence type="ECO:0000313" key="3">
    <source>
        <dbReference type="Proteomes" id="UP001630127"/>
    </source>
</evidence>
<dbReference type="Proteomes" id="UP001630127">
    <property type="component" value="Unassembled WGS sequence"/>
</dbReference>
<dbReference type="Pfam" id="PF07727">
    <property type="entry name" value="RVT_2"/>
    <property type="match status" value="1"/>
</dbReference>
<proteinExistence type="predicted"/>
<dbReference type="InterPro" id="IPR013103">
    <property type="entry name" value="RVT_2"/>
</dbReference>
<reference evidence="2 3" key="1">
    <citation type="submission" date="2024-11" db="EMBL/GenBank/DDBJ databases">
        <title>A near-complete genome assembly of Cinchona calisaya.</title>
        <authorList>
            <person name="Lian D.C."/>
            <person name="Zhao X.W."/>
            <person name="Wei L."/>
        </authorList>
    </citation>
    <scope>NUCLEOTIDE SEQUENCE [LARGE SCALE GENOMIC DNA]</scope>
    <source>
        <tissue evidence="2">Nenye</tissue>
    </source>
</reference>
<dbReference type="AlphaFoldDB" id="A0ABD2ZKR0"/>
<name>A0ABD2ZKR0_9GENT</name>
<comment type="caution">
    <text evidence="2">The sequence shown here is derived from an EMBL/GenBank/DDBJ whole genome shotgun (WGS) entry which is preliminary data.</text>
</comment>
<sequence>MALLIKKFLLNNPLVSKIKFSNHVFKLSKALYGLKQAPRAWYERLSGFLIENSFKRGVVDNTLFTKTNLNGLLIVQIYVDDIIFGATNESLCKEFSCLMQTKFEMSMMGDLQFFLGLQEKKERSLHKSST</sequence>
<keyword evidence="3" id="KW-1185">Reference proteome</keyword>
<accession>A0ABD2ZKR0</accession>
<dbReference type="InterPro" id="IPR043502">
    <property type="entry name" value="DNA/RNA_pol_sf"/>
</dbReference>
<dbReference type="SUPFAM" id="SSF56672">
    <property type="entry name" value="DNA/RNA polymerases"/>
    <property type="match status" value="1"/>
</dbReference>
<evidence type="ECO:0000313" key="2">
    <source>
        <dbReference type="EMBL" id="KAL3520041.1"/>
    </source>
</evidence>
<protein>
    <recommendedName>
        <fullName evidence="1">Reverse transcriptase Ty1/copia-type domain-containing protein</fullName>
    </recommendedName>
</protein>
<gene>
    <name evidence="2" type="ORF">ACH5RR_018190</name>
</gene>